<dbReference type="AlphaFoldDB" id="A0A059GC02"/>
<evidence type="ECO:0000313" key="2">
    <source>
        <dbReference type="EMBL" id="KDA04362.1"/>
    </source>
</evidence>
<evidence type="ECO:0000313" key="3">
    <source>
        <dbReference type="Proteomes" id="UP000024942"/>
    </source>
</evidence>
<organism evidence="2 3">
    <name type="scientific">Hyphomonas oceanitis SCH89</name>
    <dbReference type="NCBI Taxonomy" id="1280953"/>
    <lineage>
        <taxon>Bacteria</taxon>
        <taxon>Pseudomonadati</taxon>
        <taxon>Pseudomonadota</taxon>
        <taxon>Alphaproteobacteria</taxon>
        <taxon>Hyphomonadales</taxon>
        <taxon>Hyphomonadaceae</taxon>
        <taxon>Hyphomonas</taxon>
    </lineage>
</organism>
<keyword evidence="1" id="KW-1133">Transmembrane helix</keyword>
<evidence type="ECO:0000256" key="1">
    <source>
        <dbReference type="SAM" id="Phobius"/>
    </source>
</evidence>
<accession>A0A059GC02</accession>
<dbReference type="EMBL" id="ARYL01000001">
    <property type="protein sequence ID" value="KDA04362.1"/>
    <property type="molecule type" value="Genomic_DNA"/>
</dbReference>
<keyword evidence="3" id="KW-1185">Reference proteome</keyword>
<proteinExistence type="predicted"/>
<keyword evidence="1" id="KW-0812">Transmembrane</keyword>
<name>A0A059GC02_9PROT</name>
<reference evidence="2 3" key="1">
    <citation type="journal article" date="2014" name="Antonie Van Leeuwenhoek">
        <title>Hyphomonas beringensis sp. nov. and Hyphomonas chukchiensis sp. nov., isolated from surface seawater of the Bering Sea and Chukchi Sea.</title>
        <authorList>
            <person name="Li C."/>
            <person name="Lai Q."/>
            <person name="Li G."/>
            <person name="Dong C."/>
            <person name="Wang J."/>
            <person name="Liao Y."/>
            <person name="Shao Z."/>
        </authorList>
    </citation>
    <scope>NUCLEOTIDE SEQUENCE [LARGE SCALE GENOMIC DNA]</scope>
    <source>
        <strain evidence="2 3">SCH89</strain>
    </source>
</reference>
<keyword evidence="1" id="KW-0472">Membrane</keyword>
<gene>
    <name evidence="2" type="ORF">HOC_00715</name>
</gene>
<comment type="caution">
    <text evidence="2">The sequence shown here is derived from an EMBL/GenBank/DDBJ whole genome shotgun (WGS) entry which is preliminary data.</text>
</comment>
<protein>
    <recommendedName>
        <fullName evidence="4">Transmembrane protein</fullName>
    </recommendedName>
</protein>
<dbReference type="RefSeq" id="WP_035534759.1">
    <property type="nucleotide sequence ID" value="NZ_ARYL01000001.1"/>
</dbReference>
<feature type="transmembrane region" description="Helical" evidence="1">
    <location>
        <begin position="82"/>
        <end position="108"/>
    </location>
</feature>
<sequence length="121" mass="13708">MPRQPAIIALLDFVFAWVFNFSSISLFWFVIICVPVGVVFVGLSSAATQQENPHVFVTYAANYLDAFGSLTHSHFVRGTLGMMWIGLLVLIPVWIVWRLACLPVYLLWHMAISILRARNRA</sequence>
<evidence type="ECO:0008006" key="4">
    <source>
        <dbReference type="Google" id="ProtNLM"/>
    </source>
</evidence>
<dbReference type="STRING" id="1280953.HOC_00715"/>
<dbReference type="Proteomes" id="UP000024942">
    <property type="component" value="Unassembled WGS sequence"/>
</dbReference>
<feature type="transmembrane region" description="Helical" evidence="1">
    <location>
        <begin position="26"/>
        <end position="43"/>
    </location>
</feature>